<dbReference type="EMBL" id="DSDS01000091">
    <property type="protein sequence ID" value="HET97827.1"/>
    <property type="molecule type" value="Genomic_DNA"/>
</dbReference>
<accession>A0A7C2THD8</accession>
<dbReference type="AlphaFoldDB" id="A0A7C2THD8"/>
<dbReference type="Pfam" id="PF03692">
    <property type="entry name" value="CxxCxxCC"/>
    <property type="match status" value="1"/>
</dbReference>
<dbReference type="PANTHER" id="PTHR35866">
    <property type="entry name" value="PUTATIVE-RELATED"/>
    <property type="match status" value="1"/>
</dbReference>
<dbReference type="PANTHER" id="PTHR35866:SF1">
    <property type="entry name" value="YKGJ FAMILY CYSTEINE CLUSTER PROTEIN"/>
    <property type="match status" value="1"/>
</dbReference>
<sequence length="249" mass="28021">MSIKPPEEQVQPLQGEEQFAFDCGPDLSCFTECCRALDLVLTPYDVLRLRQNLGITSDQFLERYAMVEASEDEAFPMVFLAMVDDGRASCPFVAVSGCTVYQDRPAACRAYPLGRGLRLTGCDGRKIQELFVLVREPHCRGFELDRKKDAATWMDGQGLAAYNRVSDALLPLLRHPKIQQGWRPTPAQKAQYLKTLYQLEHLQEQLLAGEADRLVAADPQGRAATELAALDEMELLLVAIDWLRNEFKL</sequence>
<comment type="caution">
    <text evidence="1">The sequence shown here is derived from an EMBL/GenBank/DDBJ whole genome shotgun (WGS) entry which is preliminary data.</text>
</comment>
<gene>
    <name evidence="1" type="ORF">ENN98_03895</name>
</gene>
<proteinExistence type="predicted"/>
<protein>
    <submittedName>
        <fullName evidence="1">YkgJ family cysteine cluster protein</fullName>
    </submittedName>
</protein>
<dbReference type="Proteomes" id="UP000885986">
    <property type="component" value="Unassembled WGS sequence"/>
</dbReference>
<evidence type="ECO:0000313" key="1">
    <source>
        <dbReference type="EMBL" id="HET97827.1"/>
    </source>
</evidence>
<reference evidence="1" key="1">
    <citation type="journal article" date="2020" name="mSystems">
        <title>Genome- and Community-Level Interaction Insights into Carbon Utilization and Element Cycling Functions of Hydrothermarchaeota in Hydrothermal Sediment.</title>
        <authorList>
            <person name="Zhou Z."/>
            <person name="Liu Y."/>
            <person name="Xu W."/>
            <person name="Pan J."/>
            <person name="Luo Z.H."/>
            <person name="Li M."/>
        </authorList>
    </citation>
    <scope>NUCLEOTIDE SEQUENCE [LARGE SCALE GENOMIC DNA]</scope>
    <source>
        <strain evidence="1">SpSt-1224</strain>
    </source>
</reference>
<organism evidence="1">
    <name type="scientific">Desulfurivibrio alkaliphilus</name>
    <dbReference type="NCBI Taxonomy" id="427923"/>
    <lineage>
        <taxon>Bacteria</taxon>
        <taxon>Pseudomonadati</taxon>
        <taxon>Thermodesulfobacteriota</taxon>
        <taxon>Desulfobulbia</taxon>
        <taxon>Desulfobulbales</taxon>
        <taxon>Desulfobulbaceae</taxon>
        <taxon>Desulfurivibrio</taxon>
    </lineage>
</organism>
<dbReference type="InterPro" id="IPR005358">
    <property type="entry name" value="Puta_zinc/iron-chelating_dom"/>
</dbReference>
<name>A0A7C2THD8_9BACT</name>